<keyword evidence="5" id="KW-0804">Transcription</keyword>
<reference evidence="9" key="1">
    <citation type="submission" date="2012-06" db="EMBL/GenBank/DDBJ databases">
        <title>Complete sequence of chromosome of Desulfomonile tiedjei DSM 6799.</title>
        <authorList>
            <person name="Lucas S."/>
            <person name="Copeland A."/>
            <person name="Lapidus A."/>
            <person name="Glavina del Rio T."/>
            <person name="Dalin E."/>
            <person name="Tice H."/>
            <person name="Bruce D."/>
            <person name="Goodwin L."/>
            <person name="Pitluck S."/>
            <person name="Peters L."/>
            <person name="Ovchinnikova G."/>
            <person name="Zeytun A."/>
            <person name="Lu M."/>
            <person name="Kyrpides N."/>
            <person name="Mavromatis K."/>
            <person name="Ivanova N."/>
            <person name="Brettin T."/>
            <person name="Detter J.C."/>
            <person name="Han C."/>
            <person name="Larimer F."/>
            <person name="Land M."/>
            <person name="Hauser L."/>
            <person name="Markowitz V."/>
            <person name="Cheng J.-F."/>
            <person name="Hugenholtz P."/>
            <person name="Woyke T."/>
            <person name="Wu D."/>
            <person name="Spring S."/>
            <person name="Schroeder M."/>
            <person name="Brambilla E."/>
            <person name="Klenk H.-P."/>
            <person name="Eisen J.A."/>
        </authorList>
    </citation>
    <scope>NUCLEOTIDE SEQUENCE [LARGE SCALE GENOMIC DNA]</scope>
    <source>
        <strain evidence="9">ATCC 49306 / DSM 6799 / DCB-1</strain>
    </source>
</reference>
<dbReference type="Pfam" id="PF08281">
    <property type="entry name" value="Sigma70_r4_2"/>
    <property type="match status" value="1"/>
</dbReference>
<dbReference type="Gene3D" id="1.10.10.10">
    <property type="entry name" value="Winged helix-like DNA-binding domain superfamily/Winged helix DNA-binding domain"/>
    <property type="match status" value="1"/>
</dbReference>
<keyword evidence="3" id="KW-0731">Sigma factor</keyword>
<feature type="domain" description="RNA polymerase sigma factor 70 region 4 type 2" evidence="7">
    <location>
        <begin position="117"/>
        <end position="169"/>
    </location>
</feature>
<evidence type="ECO:0000256" key="1">
    <source>
        <dbReference type="ARBA" id="ARBA00010641"/>
    </source>
</evidence>
<dbReference type="eggNOG" id="COG1595">
    <property type="taxonomic scope" value="Bacteria"/>
</dbReference>
<dbReference type="GO" id="GO:0006352">
    <property type="term" value="P:DNA-templated transcription initiation"/>
    <property type="evidence" value="ECO:0007669"/>
    <property type="project" value="InterPro"/>
</dbReference>
<keyword evidence="9" id="KW-1185">Reference proteome</keyword>
<dbReference type="OrthoDB" id="5513261at2"/>
<dbReference type="InterPro" id="IPR007627">
    <property type="entry name" value="RNA_pol_sigma70_r2"/>
</dbReference>
<dbReference type="Pfam" id="PF04542">
    <property type="entry name" value="Sigma70_r2"/>
    <property type="match status" value="1"/>
</dbReference>
<name>I4C436_DESTA</name>
<dbReference type="NCBIfam" id="TIGR02937">
    <property type="entry name" value="sigma70-ECF"/>
    <property type="match status" value="1"/>
</dbReference>
<evidence type="ECO:0000259" key="7">
    <source>
        <dbReference type="Pfam" id="PF08281"/>
    </source>
</evidence>
<protein>
    <submittedName>
        <fullName evidence="8">RNA polymerase sigma factor, sigma-70 family</fullName>
    </submittedName>
</protein>
<dbReference type="Proteomes" id="UP000006055">
    <property type="component" value="Chromosome"/>
</dbReference>
<accession>I4C436</accession>
<dbReference type="InterPro" id="IPR013325">
    <property type="entry name" value="RNA_pol_sigma_r2"/>
</dbReference>
<evidence type="ECO:0000313" key="8">
    <source>
        <dbReference type="EMBL" id="AFM24327.1"/>
    </source>
</evidence>
<dbReference type="KEGG" id="dti:Desti_1616"/>
<dbReference type="GO" id="GO:0003677">
    <property type="term" value="F:DNA binding"/>
    <property type="evidence" value="ECO:0007669"/>
    <property type="project" value="UniProtKB-KW"/>
</dbReference>
<dbReference type="CDD" id="cd06171">
    <property type="entry name" value="Sigma70_r4"/>
    <property type="match status" value="1"/>
</dbReference>
<evidence type="ECO:0000313" key="9">
    <source>
        <dbReference type="Proteomes" id="UP000006055"/>
    </source>
</evidence>
<keyword evidence="4" id="KW-0238">DNA-binding</keyword>
<gene>
    <name evidence="8" type="ordered locus">Desti_1616</name>
</gene>
<feature type="domain" description="RNA polymerase sigma-70 region 2" evidence="6">
    <location>
        <begin position="21"/>
        <end position="88"/>
    </location>
</feature>
<evidence type="ECO:0000256" key="5">
    <source>
        <dbReference type="ARBA" id="ARBA00023163"/>
    </source>
</evidence>
<dbReference type="InterPro" id="IPR014284">
    <property type="entry name" value="RNA_pol_sigma-70_dom"/>
</dbReference>
<dbReference type="InterPro" id="IPR039425">
    <property type="entry name" value="RNA_pol_sigma-70-like"/>
</dbReference>
<dbReference type="InterPro" id="IPR013249">
    <property type="entry name" value="RNA_pol_sigma70_r4_t2"/>
</dbReference>
<proteinExistence type="inferred from homology"/>
<evidence type="ECO:0000259" key="6">
    <source>
        <dbReference type="Pfam" id="PF04542"/>
    </source>
</evidence>
<dbReference type="Gene3D" id="1.10.1740.10">
    <property type="match status" value="1"/>
</dbReference>
<dbReference type="InterPro" id="IPR013324">
    <property type="entry name" value="RNA_pol_sigma_r3/r4-like"/>
</dbReference>
<dbReference type="InterPro" id="IPR036388">
    <property type="entry name" value="WH-like_DNA-bd_sf"/>
</dbReference>
<comment type="similarity">
    <text evidence="1">Belongs to the sigma-70 factor family. ECF subfamily.</text>
</comment>
<keyword evidence="2" id="KW-0805">Transcription regulation</keyword>
<dbReference type="SUPFAM" id="SSF88659">
    <property type="entry name" value="Sigma3 and sigma4 domains of RNA polymerase sigma factors"/>
    <property type="match status" value="1"/>
</dbReference>
<dbReference type="GO" id="GO:0016987">
    <property type="term" value="F:sigma factor activity"/>
    <property type="evidence" value="ECO:0007669"/>
    <property type="project" value="UniProtKB-KW"/>
</dbReference>
<dbReference type="SUPFAM" id="SSF88946">
    <property type="entry name" value="Sigma2 domain of RNA polymerase sigma factors"/>
    <property type="match status" value="1"/>
</dbReference>
<dbReference type="RefSeq" id="WP_014809475.1">
    <property type="nucleotide sequence ID" value="NC_018025.1"/>
</dbReference>
<dbReference type="HOGENOM" id="CLU_047691_3_0_7"/>
<organism evidence="8 9">
    <name type="scientific">Desulfomonile tiedjei (strain ATCC 49306 / DSM 6799 / DCB-1)</name>
    <dbReference type="NCBI Taxonomy" id="706587"/>
    <lineage>
        <taxon>Bacteria</taxon>
        <taxon>Pseudomonadati</taxon>
        <taxon>Thermodesulfobacteriota</taxon>
        <taxon>Desulfomonilia</taxon>
        <taxon>Desulfomonilales</taxon>
        <taxon>Desulfomonilaceae</taxon>
        <taxon>Desulfomonile</taxon>
    </lineage>
</organism>
<evidence type="ECO:0000256" key="2">
    <source>
        <dbReference type="ARBA" id="ARBA00023015"/>
    </source>
</evidence>
<dbReference type="EMBL" id="CP003360">
    <property type="protein sequence ID" value="AFM24327.1"/>
    <property type="molecule type" value="Genomic_DNA"/>
</dbReference>
<dbReference type="PANTHER" id="PTHR43133:SF8">
    <property type="entry name" value="RNA POLYMERASE SIGMA FACTOR HI_1459-RELATED"/>
    <property type="match status" value="1"/>
</dbReference>
<dbReference type="AlphaFoldDB" id="I4C436"/>
<evidence type="ECO:0000256" key="4">
    <source>
        <dbReference type="ARBA" id="ARBA00023125"/>
    </source>
</evidence>
<sequence>MNDDDLVQQFRKGRKDAFSELVRRYAKPLTMMILRLVRDQEDAKDISQTVFLKVYEGLPGFMMASSFKTWLYSIALNAVRDHLRVRKRSPIADCDFDDFPDESASVSDLLDSARMRKSLRDAIEQLPEKQRVTFILRIYENMDYKEIAAVMGGTEGGARGNFFQAVKTLRQKMLFGEARGYANDNGRVPYPEKG</sequence>
<dbReference type="STRING" id="706587.Desti_1616"/>
<evidence type="ECO:0000256" key="3">
    <source>
        <dbReference type="ARBA" id="ARBA00023082"/>
    </source>
</evidence>
<dbReference type="PANTHER" id="PTHR43133">
    <property type="entry name" value="RNA POLYMERASE ECF-TYPE SIGMA FACTO"/>
    <property type="match status" value="1"/>
</dbReference>